<gene>
    <name evidence="7" type="ORF">JJN12_03000</name>
</gene>
<comment type="similarity">
    <text evidence="2">Belongs to the multi antimicrobial extrusion (MATE) (TC 2.A.66.1) family.</text>
</comment>
<evidence type="ECO:0000313" key="7">
    <source>
        <dbReference type="EMBL" id="MBK5896756.1"/>
    </source>
</evidence>
<feature type="transmembrane region" description="Helical" evidence="6">
    <location>
        <begin position="233"/>
        <end position="259"/>
    </location>
</feature>
<dbReference type="Proteomes" id="UP000604730">
    <property type="component" value="Unassembled WGS sequence"/>
</dbReference>
<evidence type="ECO:0000256" key="6">
    <source>
        <dbReference type="SAM" id="Phobius"/>
    </source>
</evidence>
<feature type="transmembrane region" description="Helical" evidence="6">
    <location>
        <begin position="314"/>
        <end position="336"/>
    </location>
</feature>
<dbReference type="Pfam" id="PF01554">
    <property type="entry name" value="MatE"/>
    <property type="match status" value="2"/>
</dbReference>
<keyword evidence="6" id="KW-0472">Membrane</keyword>
<feature type="transmembrane region" description="Helical" evidence="6">
    <location>
        <begin position="42"/>
        <end position="71"/>
    </location>
</feature>
<evidence type="ECO:0000256" key="1">
    <source>
        <dbReference type="ARBA" id="ARBA00003408"/>
    </source>
</evidence>
<keyword evidence="6" id="KW-0812">Transmembrane</keyword>
<feature type="transmembrane region" description="Helical" evidence="6">
    <location>
        <begin position="126"/>
        <end position="147"/>
    </location>
</feature>
<organism evidence="7 8">
    <name type="scientific">Catonella massiliensis</name>
    <dbReference type="NCBI Taxonomy" id="2799636"/>
    <lineage>
        <taxon>Bacteria</taxon>
        <taxon>Bacillati</taxon>
        <taxon>Bacillota</taxon>
        <taxon>Clostridia</taxon>
        <taxon>Lachnospirales</taxon>
        <taxon>Lachnospiraceae</taxon>
        <taxon>Catonella</taxon>
    </lineage>
</organism>
<feature type="transmembrane region" description="Helical" evidence="6">
    <location>
        <begin position="12"/>
        <end position="30"/>
    </location>
</feature>
<dbReference type="PANTHER" id="PTHR43298:SF2">
    <property type="entry name" value="FMN_FAD EXPORTER YEEO-RELATED"/>
    <property type="match status" value="1"/>
</dbReference>
<feature type="transmembrane region" description="Helical" evidence="6">
    <location>
        <begin position="348"/>
        <end position="368"/>
    </location>
</feature>
<feature type="transmembrane region" description="Helical" evidence="6">
    <location>
        <begin position="91"/>
        <end position="114"/>
    </location>
</feature>
<evidence type="ECO:0000256" key="3">
    <source>
        <dbReference type="ARBA" id="ARBA00020268"/>
    </source>
</evidence>
<dbReference type="NCBIfam" id="TIGR00797">
    <property type="entry name" value="matE"/>
    <property type="match status" value="1"/>
</dbReference>
<feature type="transmembrane region" description="Helical" evidence="6">
    <location>
        <begin position="159"/>
        <end position="180"/>
    </location>
</feature>
<evidence type="ECO:0000256" key="5">
    <source>
        <dbReference type="ARBA" id="ARBA00031636"/>
    </source>
</evidence>
<comment type="function">
    <text evidence="1">Multidrug efflux pump.</text>
</comment>
<comment type="caution">
    <text evidence="7">The sequence shown here is derived from an EMBL/GenBank/DDBJ whole genome shotgun (WGS) entry which is preliminary data.</text>
</comment>
<dbReference type="RefSeq" id="WP_208428312.1">
    <property type="nucleotide sequence ID" value="NZ_JAEPRJ010000001.1"/>
</dbReference>
<keyword evidence="4" id="KW-0813">Transport</keyword>
<keyword evidence="6" id="KW-1133">Transmembrane helix</keyword>
<evidence type="ECO:0000313" key="8">
    <source>
        <dbReference type="Proteomes" id="UP000604730"/>
    </source>
</evidence>
<accession>A0ABS1IXY4</accession>
<feature type="transmembrane region" description="Helical" evidence="6">
    <location>
        <begin position="406"/>
        <end position="426"/>
    </location>
</feature>
<feature type="transmembrane region" description="Helical" evidence="6">
    <location>
        <begin position="271"/>
        <end position="294"/>
    </location>
</feature>
<evidence type="ECO:0000256" key="4">
    <source>
        <dbReference type="ARBA" id="ARBA00022448"/>
    </source>
</evidence>
<sequence length="432" mass="47596">MPDKEIIKTMNTMALPVLAGSFGQMIFSVADQAIIGRLSVEGFAAVGVVANLIYLLTGTLGALSVAFVIIFGKAIGSADNIKQSRIFSTAFSLALIIGVGFGIISIVFGGWFLREFYGLKGQVHEYAYDYLAIAGWGLGLNMLIFLFSSYFKNLKKTNISLIANLISLTVNFIIDYILVFGKFGMPRLGVKGAAIGTIVGLALNVLIFIFFFKRHKTVNFRFMIKLNEIKEMMKLYFPIMGQDFVESTLFVMLITAIVTRLDTYSIAVYNLLEVVSSVIILPAYSYGGVAMALVSQNFKNQSNTELNQYPKTAVMCSLFIILTLTGIIFIFPDILGIITDDSKLLTEAYGICIFALLIQLINAVSQVYKYTLQSIGYETWILKYSTIISLLSCIVIYFAISVFELGLVGLYIGMGLMYFMLAAGYTGKTIMG</sequence>
<dbReference type="InterPro" id="IPR002528">
    <property type="entry name" value="MATE_fam"/>
</dbReference>
<dbReference type="PANTHER" id="PTHR43298">
    <property type="entry name" value="MULTIDRUG RESISTANCE PROTEIN NORM-RELATED"/>
    <property type="match status" value="1"/>
</dbReference>
<feature type="transmembrane region" description="Helical" evidence="6">
    <location>
        <begin position="192"/>
        <end position="212"/>
    </location>
</feature>
<name>A0ABS1IXY4_9FIRM</name>
<keyword evidence="8" id="KW-1185">Reference proteome</keyword>
<evidence type="ECO:0000256" key="2">
    <source>
        <dbReference type="ARBA" id="ARBA00010199"/>
    </source>
</evidence>
<proteinExistence type="inferred from homology"/>
<reference evidence="7 8" key="1">
    <citation type="submission" date="2021-01" db="EMBL/GenBank/DDBJ databases">
        <title>Isolation and description of Catonella massiliensis sp. nov., a novel Catonella species, isolated from a stable periodontitis subject.</title>
        <authorList>
            <person name="Antezack A."/>
            <person name="Boxberger M."/>
            <person name="La Scola B."/>
            <person name="Monnet-Corti V."/>
        </authorList>
    </citation>
    <scope>NUCLEOTIDE SEQUENCE [LARGE SCALE GENOMIC DNA]</scope>
    <source>
        <strain evidence="7 8">Marseille-Q4567</strain>
    </source>
</reference>
<dbReference type="EMBL" id="JAEPRJ010000001">
    <property type="protein sequence ID" value="MBK5896756.1"/>
    <property type="molecule type" value="Genomic_DNA"/>
</dbReference>
<protein>
    <recommendedName>
        <fullName evidence="3">Probable multidrug resistance protein NorM</fullName>
    </recommendedName>
    <alternativeName>
        <fullName evidence="5">Multidrug-efflux transporter</fullName>
    </alternativeName>
</protein>
<dbReference type="InterPro" id="IPR050222">
    <property type="entry name" value="MATE_MdtK"/>
</dbReference>
<feature type="transmembrane region" description="Helical" evidence="6">
    <location>
        <begin position="380"/>
        <end position="400"/>
    </location>
</feature>